<feature type="transmembrane region" description="Helical" evidence="1">
    <location>
        <begin position="319"/>
        <end position="340"/>
    </location>
</feature>
<feature type="transmembrane region" description="Helical" evidence="1">
    <location>
        <begin position="20"/>
        <end position="44"/>
    </location>
</feature>
<accession>A0A5A5TXD2</accession>
<evidence type="ECO:0000313" key="2">
    <source>
        <dbReference type="EMBL" id="GDZ83097.1"/>
    </source>
</evidence>
<dbReference type="PIRSF" id="PIRSF037259">
    <property type="entry name" value="EcsB_ABC"/>
    <property type="match status" value="1"/>
</dbReference>
<comment type="caution">
    <text evidence="2">The sequence shown here is derived from an EMBL/GenBank/DDBJ whole genome shotgun (WGS) entry which is preliminary data.</text>
</comment>
<feature type="transmembrane region" description="Helical" evidence="1">
    <location>
        <begin position="136"/>
        <end position="157"/>
    </location>
</feature>
<dbReference type="GO" id="GO:0016020">
    <property type="term" value="C:membrane"/>
    <property type="evidence" value="ECO:0007669"/>
    <property type="project" value="InterPro"/>
</dbReference>
<evidence type="ECO:0000313" key="3">
    <source>
        <dbReference type="Proteomes" id="UP000323274"/>
    </source>
</evidence>
<dbReference type="Pfam" id="PF05975">
    <property type="entry name" value="EcsB"/>
    <property type="match status" value="1"/>
</dbReference>
<keyword evidence="1" id="KW-0472">Membrane</keyword>
<gene>
    <name evidence="2" type="ORF">LCIT_03390</name>
</gene>
<protein>
    <submittedName>
        <fullName evidence="2">ABC transporter permease</fullName>
    </submittedName>
</protein>
<feature type="transmembrane region" description="Helical" evidence="1">
    <location>
        <begin position="389"/>
        <end position="409"/>
    </location>
</feature>
<dbReference type="AlphaFoldDB" id="A0A5A5TXD2"/>
<keyword evidence="1" id="KW-1133">Transmembrane helix</keyword>
<proteinExistence type="predicted"/>
<reference evidence="2 3" key="1">
    <citation type="submission" date="2019-04" db="EMBL/GenBank/DDBJ databases">
        <title>A pseudo-fructophilic Leuconostoc citreum strain F192-5 isolated from peel of satsuma mandarin: the first report for isolation and characterization of strain-dependent fructophilic-like characteristics.</title>
        <authorList>
            <person name="Maeno S."/>
            <person name="Tanizawa Y."/>
            <person name="Kajikawa A."/>
            <person name="Kanesaki Y."/>
            <person name="Kubota E."/>
            <person name="Arita M."/>
            <person name="Leon D."/>
            <person name="Endo A."/>
        </authorList>
    </citation>
    <scope>NUCLEOTIDE SEQUENCE [LARGE SCALE GENOMIC DNA]</scope>
    <source>
        <strain evidence="2 3">F192-5</strain>
    </source>
</reference>
<dbReference type="Proteomes" id="UP000323274">
    <property type="component" value="Unassembled WGS sequence"/>
</dbReference>
<evidence type="ECO:0000256" key="1">
    <source>
        <dbReference type="SAM" id="Phobius"/>
    </source>
</evidence>
<feature type="transmembrane region" description="Helical" evidence="1">
    <location>
        <begin position="197"/>
        <end position="216"/>
    </location>
</feature>
<feature type="transmembrane region" description="Helical" evidence="1">
    <location>
        <begin position="169"/>
        <end position="191"/>
    </location>
</feature>
<keyword evidence="1" id="KW-0812">Transmembrane</keyword>
<feature type="transmembrane region" description="Helical" evidence="1">
    <location>
        <begin position="295"/>
        <end position="313"/>
    </location>
</feature>
<sequence>MGKQLYYQRFRQAQKTTIKYLRLLFNDHFVIFLLIAFGAGVLGYREVIQRANYQFLWHSDWTRLLIAVLLCFGLQFGQLITYFKPADRLYLLGNDHMVSRDYLQQAVNVSFVFAILWQLVAISLILPILFKMQLLTAVKLVSLSLFLFSYKYSLLLLAREKLLMKPRLFINGFVQGLLRTIVPIVIIWLILVIGDGGLIIFTLVWVICVVVLAMFLHVNDKQSQQLAIDWLTSIARAQVHERRILHFYATFADVPTQTYQVKRRKYLDYFLNRLTKRRDMMYSLYLLRLARGTELLSLILRLIIVGGLLIAALSTAPKWVILSIAGLMLYLVAFQLLPLFRETEQKKWTQIMPIAIQSRQRAFRQLNRHLMIMVGGVFVLSAISQGWLMMSYILGVLVIIGVALDRIYLPKQLKMKRKL</sequence>
<dbReference type="EMBL" id="BJJW01000002">
    <property type="protein sequence ID" value="GDZ83097.1"/>
    <property type="molecule type" value="Genomic_DNA"/>
</dbReference>
<dbReference type="InterPro" id="IPR010288">
    <property type="entry name" value="EcsB_ABC"/>
</dbReference>
<feature type="transmembrane region" description="Helical" evidence="1">
    <location>
        <begin position="64"/>
        <end position="85"/>
    </location>
</feature>
<name>A0A5A5TXD2_LEUCI</name>
<feature type="transmembrane region" description="Helical" evidence="1">
    <location>
        <begin position="366"/>
        <end position="383"/>
    </location>
</feature>
<feature type="transmembrane region" description="Helical" evidence="1">
    <location>
        <begin position="106"/>
        <end position="130"/>
    </location>
</feature>
<organism evidence="2 3">
    <name type="scientific">Leuconostoc citreum</name>
    <dbReference type="NCBI Taxonomy" id="33964"/>
    <lineage>
        <taxon>Bacteria</taxon>
        <taxon>Bacillati</taxon>
        <taxon>Bacillota</taxon>
        <taxon>Bacilli</taxon>
        <taxon>Lactobacillales</taxon>
        <taxon>Lactobacillaceae</taxon>
        <taxon>Leuconostoc</taxon>
    </lineage>
</organism>